<sequence length="120" mass="13842">MGYQLLTSDMKLFNSTKTYPSHPFSDCERILSIRTDKMKLKLVFPALLIFLSVFVAADSFSPPFLRLFGFEDYYQQRRPRNYGRQYGSEGGNRRYKAICRVHAVDAQAFPGRVGNPVCPY</sequence>
<dbReference type="OMA" id="RYKAICR"/>
<protein>
    <submittedName>
        <fullName evidence="2">Uncharacterized protein</fullName>
    </submittedName>
</protein>
<keyword evidence="1" id="KW-0812">Transmembrane</keyword>
<dbReference type="AlphaFoldDB" id="D6X2A4"/>
<evidence type="ECO:0000256" key="1">
    <source>
        <dbReference type="SAM" id="Phobius"/>
    </source>
</evidence>
<keyword evidence="3" id="KW-1185">Reference proteome</keyword>
<name>D6X2A4_TRICA</name>
<dbReference type="Proteomes" id="UP000007266">
    <property type="component" value="Linkage group 9"/>
</dbReference>
<dbReference type="HOGENOM" id="CLU_2052626_0_0_1"/>
<dbReference type="EMBL" id="KQ971371">
    <property type="protein sequence ID" value="EFA09889.1"/>
    <property type="molecule type" value="Genomic_DNA"/>
</dbReference>
<organism evidence="2 3">
    <name type="scientific">Tribolium castaneum</name>
    <name type="common">Red flour beetle</name>
    <dbReference type="NCBI Taxonomy" id="7070"/>
    <lineage>
        <taxon>Eukaryota</taxon>
        <taxon>Metazoa</taxon>
        <taxon>Ecdysozoa</taxon>
        <taxon>Arthropoda</taxon>
        <taxon>Hexapoda</taxon>
        <taxon>Insecta</taxon>
        <taxon>Pterygota</taxon>
        <taxon>Neoptera</taxon>
        <taxon>Endopterygota</taxon>
        <taxon>Coleoptera</taxon>
        <taxon>Polyphaga</taxon>
        <taxon>Cucujiformia</taxon>
        <taxon>Tenebrionidae</taxon>
        <taxon>Tenebrionidae incertae sedis</taxon>
        <taxon>Tribolium</taxon>
    </lineage>
</organism>
<reference evidence="2 3" key="1">
    <citation type="journal article" date="2008" name="Nature">
        <title>The genome of the model beetle and pest Tribolium castaneum.</title>
        <authorList>
            <consortium name="Tribolium Genome Sequencing Consortium"/>
            <person name="Richards S."/>
            <person name="Gibbs R.A."/>
            <person name="Weinstock G.M."/>
            <person name="Brown S.J."/>
            <person name="Denell R."/>
            <person name="Beeman R.W."/>
            <person name="Gibbs R."/>
            <person name="Beeman R.W."/>
            <person name="Brown S.J."/>
            <person name="Bucher G."/>
            <person name="Friedrich M."/>
            <person name="Grimmelikhuijzen C.J."/>
            <person name="Klingler M."/>
            <person name="Lorenzen M."/>
            <person name="Richards S."/>
            <person name="Roth S."/>
            <person name="Schroder R."/>
            <person name="Tautz D."/>
            <person name="Zdobnov E.M."/>
            <person name="Muzny D."/>
            <person name="Gibbs R.A."/>
            <person name="Weinstock G.M."/>
            <person name="Attaway T."/>
            <person name="Bell S."/>
            <person name="Buhay C.J."/>
            <person name="Chandrabose M.N."/>
            <person name="Chavez D."/>
            <person name="Clerk-Blankenburg K.P."/>
            <person name="Cree A."/>
            <person name="Dao M."/>
            <person name="Davis C."/>
            <person name="Chacko J."/>
            <person name="Dinh H."/>
            <person name="Dugan-Rocha S."/>
            <person name="Fowler G."/>
            <person name="Garner T.T."/>
            <person name="Garnes J."/>
            <person name="Gnirke A."/>
            <person name="Hawes A."/>
            <person name="Hernandez J."/>
            <person name="Hines S."/>
            <person name="Holder M."/>
            <person name="Hume J."/>
            <person name="Jhangiani S.N."/>
            <person name="Joshi V."/>
            <person name="Khan Z.M."/>
            <person name="Jackson L."/>
            <person name="Kovar C."/>
            <person name="Kowis A."/>
            <person name="Lee S."/>
            <person name="Lewis L.R."/>
            <person name="Margolis J."/>
            <person name="Morgan M."/>
            <person name="Nazareth L.V."/>
            <person name="Nguyen N."/>
            <person name="Okwuonu G."/>
            <person name="Parker D."/>
            <person name="Richards S."/>
            <person name="Ruiz S.J."/>
            <person name="Santibanez J."/>
            <person name="Savard J."/>
            <person name="Scherer S.E."/>
            <person name="Schneider B."/>
            <person name="Sodergren E."/>
            <person name="Tautz D."/>
            <person name="Vattahil S."/>
            <person name="Villasana D."/>
            <person name="White C.S."/>
            <person name="Wright R."/>
            <person name="Park Y."/>
            <person name="Beeman R.W."/>
            <person name="Lord J."/>
            <person name="Oppert B."/>
            <person name="Lorenzen M."/>
            <person name="Brown S."/>
            <person name="Wang L."/>
            <person name="Savard J."/>
            <person name="Tautz D."/>
            <person name="Richards S."/>
            <person name="Weinstock G."/>
            <person name="Gibbs R.A."/>
            <person name="Liu Y."/>
            <person name="Worley K."/>
            <person name="Weinstock G."/>
            <person name="Elsik C.G."/>
            <person name="Reese J.T."/>
            <person name="Elhaik E."/>
            <person name="Landan G."/>
            <person name="Graur D."/>
            <person name="Arensburger P."/>
            <person name="Atkinson P."/>
            <person name="Beeman R.W."/>
            <person name="Beidler J."/>
            <person name="Brown S.J."/>
            <person name="Demuth J.P."/>
            <person name="Drury D.W."/>
            <person name="Du Y.Z."/>
            <person name="Fujiwara H."/>
            <person name="Lorenzen M."/>
            <person name="Maselli V."/>
            <person name="Osanai M."/>
            <person name="Park Y."/>
            <person name="Robertson H.M."/>
            <person name="Tu Z."/>
            <person name="Wang J.J."/>
            <person name="Wang S."/>
            <person name="Richards S."/>
            <person name="Song H."/>
            <person name="Zhang L."/>
            <person name="Sodergren E."/>
            <person name="Werner D."/>
            <person name="Stanke M."/>
            <person name="Morgenstern B."/>
            <person name="Solovyev V."/>
            <person name="Kosarev P."/>
            <person name="Brown G."/>
            <person name="Chen H.C."/>
            <person name="Ermolaeva O."/>
            <person name="Hlavina W."/>
            <person name="Kapustin Y."/>
            <person name="Kiryutin B."/>
            <person name="Kitts P."/>
            <person name="Maglott D."/>
            <person name="Pruitt K."/>
            <person name="Sapojnikov V."/>
            <person name="Souvorov A."/>
            <person name="Mackey A.J."/>
            <person name="Waterhouse R.M."/>
            <person name="Wyder S."/>
            <person name="Zdobnov E.M."/>
            <person name="Zdobnov E.M."/>
            <person name="Wyder S."/>
            <person name="Kriventseva E.V."/>
            <person name="Kadowaki T."/>
            <person name="Bork P."/>
            <person name="Aranda M."/>
            <person name="Bao R."/>
            <person name="Beermann A."/>
            <person name="Berns N."/>
            <person name="Bolognesi R."/>
            <person name="Bonneton F."/>
            <person name="Bopp D."/>
            <person name="Brown S.J."/>
            <person name="Bucher G."/>
            <person name="Butts T."/>
            <person name="Chaumot A."/>
            <person name="Denell R.E."/>
            <person name="Ferrier D.E."/>
            <person name="Friedrich M."/>
            <person name="Gordon C.M."/>
            <person name="Jindra M."/>
            <person name="Klingler M."/>
            <person name="Lan Q."/>
            <person name="Lattorff H.M."/>
            <person name="Laudet V."/>
            <person name="von Levetsow C."/>
            <person name="Liu Z."/>
            <person name="Lutz R."/>
            <person name="Lynch J.A."/>
            <person name="da Fonseca R.N."/>
            <person name="Posnien N."/>
            <person name="Reuter R."/>
            <person name="Roth S."/>
            <person name="Savard J."/>
            <person name="Schinko J.B."/>
            <person name="Schmitt C."/>
            <person name="Schoppmeier M."/>
            <person name="Schroder R."/>
            <person name="Shippy T.D."/>
            <person name="Simonnet F."/>
            <person name="Marques-Souza H."/>
            <person name="Tautz D."/>
            <person name="Tomoyasu Y."/>
            <person name="Trauner J."/>
            <person name="Van der Zee M."/>
            <person name="Vervoort M."/>
            <person name="Wittkopp N."/>
            <person name="Wimmer E.A."/>
            <person name="Yang X."/>
            <person name="Jones A.K."/>
            <person name="Sattelle D.B."/>
            <person name="Ebert P.R."/>
            <person name="Nelson D."/>
            <person name="Scott J.G."/>
            <person name="Beeman R.W."/>
            <person name="Muthukrishnan S."/>
            <person name="Kramer K.J."/>
            <person name="Arakane Y."/>
            <person name="Beeman R.W."/>
            <person name="Zhu Q."/>
            <person name="Hogenkamp D."/>
            <person name="Dixit R."/>
            <person name="Oppert B."/>
            <person name="Jiang H."/>
            <person name="Zou Z."/>
            <person name="Marshall J."/>
            <person name="Elpidina E."/>
            <person name="Vinokurov K."/>
            <person name="Oppert C."/>
            <person name="Zou Z."/>
            <person name="Evans J."/>
            <person name="Lu Z."/>
            <person name="Zhao P."/>
            <person name="Sumathipala N."/>
            <person name="Altincicek B."/>
            <person name="Vilcinskas A."/>
            <person name="Williams M."/>
            <person name="Hultmark D."/>
            <person name="Hetru C."/>
            <person name="Jiang H."/>
            <person name="Grimmelikhuijzen C.J."/>
            <person name="Hauser F."/>
            <person name="Cazzamali G."/>
            <person name="Williamson M."/>
            <person name="Park Y."/>
            <person name="Li B."/>
            <person name="Tanaka Y."/>
            <person name="Predel R."/>
            <person name="Neupert S."/>
            <person name="Schachtner J."/>
            <person name="Verleyen P."/>
            <person name="Raible F."/>
            <person name="Bork P."/>
            <person name="Friedrich M."/>
            <person name="Walden K.K."/>
            <person name="Robertson H.M."/>
            <person name="Angeli S."/>
            <person name="Foret S."/>
            <person name="Bucher G."/>
            <person name="Schuetz S."/>
            <person name="Maleszka R."/>
            <person name="Wimmer E.A."/>
            <person name="Beeman R.W."/>
            <person name="Lorenzen M."/>
            <person name="Tomoyasu Y."/>
            <person name="Miller S.C."/>
            <person name="Grossmann D."/>
            <person name="Bucher G."/>
        </authorList>
    </citation>
    <scope>NUCLEOTIDE SEQUENCE [LARGE SCALE GENOMIC DNA]</scope>
    <source>
        <strain evidence="2 3">Georgia GA2</strain>
    </source>
</reference>
<keyword evidence="1" id="KW-0472">Membrane</keyword>
<proteinExistence type="predicted"/>
<accession>D6X2A4</accession>
<evidence type="ECO:0000313" key="2">
    <source>
        <dbReference type="EMBL" id="EFA09889.1"/>
    </source>
</evidence>
<dbReference type="InParanoid" id="D6X2A4"/>
<gene>
    <name evidence="2" type="primary">GLEAN_12038</name>
    <name evidence="2" type="ORF">TcasGA2_TC012038</name>
</gene>
<feature type="transmembrane region" description="Helical" evidence="1">
    <location>
        <begin position="42"/>
        <end position="60"/>
    </location>
</feature>
<reference evidence="2 3" key="2">
    <citation type="journal article" date="2010" name="Nucleic Acids Res.">
        <title>BeetleBase in 2010: revisions to provide comprehensive genomic information for Tribolium castaneum.</title>
        <authorList>
            <person name="Kim H.S."/>
            <person name="Murphy T."/>
            <person name="Xia J."/>
            <person name="Caragea D."/>
            <person name="Park Y."/>
            <person name="Beeman R.W."/>
            <person name="Lorenzen M.D."/>
            <person name="Butcher S."/>
            <person name="Manak J.R."/>
            <person name="Brown S.J."/>
        </authorList>
    </citation>
    <scope>GENOME REANNOTATION</scope>
    <source>
        <strain evidence="2 3">Georgia GA2</strain>
    </source>
</reference>
<keyword evidence="1" id="KW-1133">Transmembrane helix</keyword>
<evidence type="ECO:0000313" key="3">
    <source>
        <dbReference type="Proteomes" id="UP000007266"/>
    </source>
</evidence>
<dbReference type="PhylomeDB" id="D6X2A4"/>